<evidence type="ECO:0000313" key="2">
    <source>
        <dbReference type="Proteomes" id="UP000604737"/>
    </source>
</evidence>
<comment type="caution">
    <text evidence="1">The sequence shown here is derived from an EMBL/GenBank/DDBJ whole genome shotgun (WGS) entry which is preliminary data.</text>
</comment>
<evidence type="ECO:0000313" key="1">
    <source>
        <dbReference type="EMBL" id="GHD55211.1"/>
    </source>
</evidence>
<organism evidence="1 2">
    <name type="scientific">Jeongeupia chitinilytica</name>
    <dbReference type="NCBI Taxonomy" id="1041641"/>
    <lineage>
        <taxon>Bacteria</taxon>
        <taxon>Pseudomonadati</taxon>
        <taxon>Pseudomonadota</taxon>
        <taxon>Betaproteobacteria</taxon>
        <taxon>Neisseriales</taxon>
        <taxon>Chitinibacteraceae</taxon>
        <taxon>Jeongeupia</taxon>
    </lineage>
</organism>
<keyword evidence="2" id="KW-1185">Reference proteome</keyword>
<dbReference type="EMBL" id="BMYO01000001">
    <property type="protein sequence ID" value="GHD55211.1"/>
    <property type="molecule type" value="Genomic_DNA"/>
</dbReference>
<name>A0ABQ3GW52_9NEIS</name>
<reference evidence="2" key="1">
    <citation type="journal article" date="2019" name="Int. J. Syst. Evol. Microbiol.">
        <title>The Global Catalogue of Microorganisms (GCM) 10K type strain sequencing project: providing services to taxonomists for standard genome sequencing and annotation.</title>
        <authorList>
            <consortium name="The Broad Institute Genomics Platform"/>
            <consortium name="The Broad Institute Genome Sequencing Center for Infectious Disease"/>
            <person name="Wu L."/>
            <person name="Ma J."/>
        </authorList>
    </citation>
    <scope>NUCLEOTIDE SEQUENCE [LARGE SCALE GENOMIC DNA]</scope>
    <source>
        <strain evidence="2">KCTC 23701</strain>
    </source>
</reference>
<sequence>MTAVDMRDARTRLAALGSGAARGKPDWFGIALGVETMVRPSAAVRFAAVVIR</sequence>
<accession>A0ABQ3GW52</accession>
<dbReference type="Proteomes" id="UP000604737">
    <property type="component" value="Unassembled WGS sequence"/>
</dbReference>
<gene>
    <name evidence="1" type="ORF">GCM10007350_00540</name>
</gene>
<proteinExistence type="predicted"/>
<protein>
    <submittedName>
        <fullName evidence="1">Uncharacterized protein</fullName>
    </submittedName>
</protein>